<dbReference type="InterPro" id="IPR050469">
    <property type="entry name" value="Diguanylate_Cyclase"/>
</dbReference>
<organism evidence="6 7">
    <name type="scientific">Magnetofaba australis IT-1</name>
    <dbReference type="NCBI Taxonomy" id="1434232"/>
    <lineage>
        <taxon>Bacteria</taxon>
        <taxon>Pseudomonadati</taxon>
        <taxon>Pseudomonadota</taxon>
        <taxon>Magnetococcia</taxon>
        <taxon>Magnetococcales</taxon>
        <taxon>Magnetococcaceae</taxon>
        <taxon>Magnetofaba</taxon>
    </lineage>
</organism>
<dbReference type="SMART" id="SM00267">
    <property type="entry name" value="GGDEF"/>
    <property type="match status" value="1"/>
</dbReference>
<gene>
    <name evidence="6" type="ORF">MAIT1_02965</name>
</gene>
<protein>
    <recommendedName>
        <fullName evidence="2">Diguanylate cyclase DosC</fullName>
        <ecNumber evidence="1">2.7.7.65</ecNumber>
    </recommendedName>
    <alternativeName>
        <fullName evidence="3">Direct oxygen-sensing cyclase</fullName>
    </alternativeName>
</protein>
<dbReference type="InterPro" id="IPR009050">
    <property type="entry name" value="Globin-like_sf"/>
</dbReference>
<dbReference type="EC" id="2.7.7.65" evidence="1"/>
<dbReference type="InterPro" id="IPR029787">
    <property type="entry name" value="Nucleotide_cyclase"/>
</dbReference>
<dbReference type="Proteomes" id="UP000194003">
    <property type="component" value="Unassembled WGS sequence"/>
</dbReference>
<dbReference type="Gene3D" id="3.30.70.270">
    <property type="match status" value="1"/>
</dbReference>
<proteinExistence type="predicted"/>
<dbReference type="SUPFAM" id="SSF46458">
    <property type="entry name" value="Globin-like"/>
    <property type="match status" value="1"/>
</dbReference>
<dbReference type="GO" id="GO:1902201">
    <property type="term" value="P:negative regulation of bacterial-type flagellum-dependent cell motility"/>
    <property type="evidence" value="ECO:0007669"/>
    <property type="project" value="TreeGrafter"/>
</dbReference>
<dbReference type="PANTHER" id="PTHR45138:SF9">
    <property type="entry name" value="DIGUANYLATE CYCLASE DGCM-RELATED"/>
    <property type="match status" value="1"/>
</dbReference>
<dbReference type="InterPro" id="IPR043128">
    <property type="entry name" value="Rev_trsase/Diguanyl_cyclase"/>
</dbReference>
<comment type="catalytic activity">
    <reaction evidence="4">
        <text>2 GTP = 3',3'-c-di-GMP + 2 diphosphate</text>
        <dbReference type="Rhea" id="RHEA:24898"/>
        <dbReference type="ChEBI" id="CHEBI:33019"/>
        <dbReference type="ChEBI" id="CHEBI:37565"/>
        <dbReference type="ChEBI" id="CHEBI:58805"/>
        <dbReference type="EC" id="2.7.7.65"/>
    </reaction>
</comment>
<comment type="caution">
    <text evidence="6">The sequence shown here is derived from an EMBL/GenBank/DDBJ whole genome shotgun (WGS) entry which is preliminary data.</text>
</comment>
<evidence type="ECO:0000259" key="5">
    <source>
        <dbReference type="PROSITE" id="PS50887"/>
    </source>
</evidence>
<dbReference type="Pfam" id="PF00990">
    <property type="entry name" value="GGDEF"/>
    <property type="match status" value="1"/>
</dbReference>
<dbReference type="EMBL" id="LVJN01000018">
    <property type="protein sequence ID" value="OSM04867.1"/>
    <property type="molecule type" value="Genomic_DNA"/>
</dbReference>
<dbReference type="AlphaFoldDB" id="A0A1Y2K6E8"/>
<evidence type="ECO:0000256" key="3">
    <source>
        <dbReference type="ARBA" id="ARBA00029839"/>
    </source>
</evidence>
<reference evidence="6 7" key="1">
    <citation type="journal article" date="2016" name="BMC Genomics">
        <title>Combined genomic and structural analyses of a cultured magnetotactic bacterium reveals its niche adaptation to a dynamic environment.</title>
        <authorList>
            <person name="Araujo A.C."/>
            <person name="Morillo V."/>
            <person name="Cypriano J."/>
            <person name="Teixeira L.C."/>
            <person name="Leao P."/>
            <person name="Lyra S."/>
            <person name="Almeida L.G."/>
            <person name="Bazylinski D.A."/>
            <person name="Vasconcellos A.T."/>
            <person name="Abreu F."/>
            <person name="Lins U."/>
        </authorList>
    </citation>
    <scope>NUCLEOTIDE SEQUENCE [LARGE SCALE GENOMIC DNA]</scope>
    <source>
        <strain evidence="6 7">IT-1</strain>
    </source>
</reference>
<dbReference type="CDD" id="cd01949">
    <property type="entry name" value="GGDEF"/>
    <property type="match status" value="1"/>
</dbReference>
<dbReference type="GO" id="GO:0005886">
    <property type="term" value="C:plasma membrane"/>
    <property type="evidence" value="ECO:0007669"/>
    <property type="project" value="TreeGrafter"/>
</dbReference>
<dbReference type="PANTHER" id="PTHR45138">
    <property type="entry name" value="REGULATORY COMPONENTS OF SENSORY TRANSDUCTION SYSTEM"/>
    <property type="match status" value="1"/>
</dbReference>
<dbReference type="FunFam" id="3.30.70.270:FF:000001">
    <property type="entry name" value="Diguanylate cyclase domain protein"/>
    <property type="match status" value="1"/>
</dbReference>
<dbReference type="InterPro" id="IPR000160">
    <property type="entry name" value="GGDEF_dom"/>
</dbReference>
<dbReference type="Pfam" id="PF11563">
    <property type="entry name" value="Protoglobin"/>
    <property type="match status" value="1"/>
</dbReference>
<evidence type="ECO:0000313" key="7">
    <source>
        <dbReference type="Proteomes" id="UP000194003"/>
    </source>
</evidence>
<dbReference type="GO" id="GO:0020037">
    <property type="term" value="F:heme binding"/>
    <property type="evidence" value="ECO:0007669"/>
    <property type="project" value="InterPro"/>
</dbReference>
<accession>A0A1Y2K6E8</accession>
<dbReference type="InterPro" id="IPR044398">
    <property type="entry name" value="Globin-sensor_dom"/>
</dbReference>
<dbReference type="NCBIfam" id="TIGR00254">
    <property type="entry name" value="GGDEF"/>
    <property type="match status" value="1"/>
</dbReference>
<evidence type="ECO:0000256" key="4">
    <source>
        <dbReference type="ARBA" id="ARBA00034247"/>
    </source>
</evidence>
<evidence type="ECO:0000256" key="2">
    <source>
        <dbReference type="ARBA" id="ARBA00015125"/>
    </source>
</evidence>
<evidence type="ECO:0000313" key="6">
    <source>
        <dbReference type="EMBL" id="OSM04867.1"/>
    </source>
</evidence>
<dbReference type="OrthoDB" id="9812260at2"/>
<dbReference type="STRING" id="1434232.MAIT1_02965"/>
<dbReference type="Gene3D" id="1.10.490.10">
    <property type="entry name" value="Globins"/>
    <property type="match status" value="1"/>
</dbReference>
<sequence length="452" mass="51255">MAKIDEERLGQIYLGDESARIAQVGALLRSHYPNIVEAFYNTLSHREEANLFLDSAMVEQRLKASLEKWLDSLFHTHDATSLTQLFATLIQVGQTHARINIPLHLVLEGVRIIRREISTLLSHSQVERLELVSLVVIANEVLDHAMSMINESYVAHSVANERNVQSLRLQMQPHLQALECERMKSVLLRWFGELWRARADEDHCRVSSLRRSEFGLWAFHKAPLLFANRDMVQRLLAQCETVDALLGSGHDGITDPKALSERRLEEVDKASKRLEVTLSLMREEALDMEMGRDPLTRVFNRRFLATVVNHEMGISLKHEIPFAFLLCDIDHFKSINDTHGHDAGDAVLRQFSERLLGRVRANDYIFRFGGEEFLILLGDMNKARLASLAEAFRKEVADAPFALPSGDQLVVTASFGGAVHGGHPDYNRCLKQADEALYEAKQSGRNRYVLAD</sequence>
<name>A0A1Y2K6E8_9PROT</name>
<dbReference type="GO" id="GO:0052621">
    <property type="term" value="F:diguanylate cyclase activity"/>
    <property type="evidence" value="ECO:0007669"/>
    <property type="project" value="UniProtKB-EC"/>
</dbReference>
<dbReference type="SUPFAM" id="SSF55073">
    <property type="entry name" value="Nucleotide cyclase"/>
    <property type="match status" value="1"/>
</dbReference>
<dbReference type="RefSeq" id="WP_085441518.1">
    <property type="nucleotide sequence ID" value="NZ_LVJN01000018.1"/>
</dbReference>
<dbReference type="InterPro" id="IPR012292">
    <property type="entry name" value="Globin/Proto"/>
</dbReference>
<keyword evidence="7" id="KW-1185">Reference proteome</keyword>
<evidence type="ECO:0000256" key="1">
    <source>
        <dbReference type="ARBA" id="ARBA00012528"/>
    </source>
</evidence>
<dbReference type="GO" id="GO:0043709">
    <property type="term" value="P:cell adhesion involved in single-species biofilm formation"/>
    <property type="evidence" value="ECO:0007669"/>
    <property type="project" value="TreeGrafter"/>
</dbReference>
<dbReference type="GO" id="GO:0019825">
    <property type="term" value="F:oxygen binding"/>
    <property type="evidence" value="ECO:0007669"/>
    <property type="project" value="InterPro"/>
</dbReference>
<dbReference type="PROSITE" id="PS50887">
    <property type="entry name" value="GGDEF"/>
    <property type="match status" value="1"/>
</dbReference>
<feature type="domain" description="GGDEF" evidence="5">
    <location>
        <begin position="320"/>
        <end position="452"/>
    </location>
</feature>